<feature type="region of interest" description="Disordered" evidence="5">
    <location>
        <begin position="28"/>
        <end position="110"/>
    </location>
</feature>
<organism evidence="7 8">
    <name type="scientific">Aureobasidium uvarum</name>
    <dbReference type="NCBI Taxonomy" id="2773716"/>
    <lineage>
        <taxon>Eukaryota</taxon>
        <taxon>Fungi</taxon>
        <taxon>Dikarya</taxon>
        <taxon>Ascomycota</taxon>
        <taxon>Pezizomycotina</taxon>
        <taxon>Dothideomycetes</taxon>
        <taxon>Dothideomycetidae</taxon>
        <taxon>Dothideales</taxon>
        <taxon>Saccotheciaceae</taxon>
        <taxon>Aureobasidium</taxon>
    </lineage>
</organism>
<feature type="domain" description="Homeobox" evidence="6">
    <location>
        <begin position="269"/>
        <end position="332"/>
    </location>
</feature>
<dbReference type="InterPro" id="IPR001356">
    <property type="entry name" value="HD"/>
</dbReference>
<feature type="compositionally biased region" description="Low complexity" evidence="5">
    <location>
        <begin position="28"/>
        <end position="43"/>
    </location>
</feature>
<feature type="compositionally biased region" description="Basic and acidic residues" evidence="5">
    <location>
        <begin position="86"/>
        <end position="101"/>
    </location>
</feature>
<evidence type="ECO:0000313" key="7">
    <source>
        <dbReference type="EMBL" id="CAD0112877.1"/>
    </source>
</evidence>
<dbReference type="InterPro" id="IPR009057">
    <property type="entry name" value="Homeodomain-like_sf"/>
</dbReference>
<dbReference type="CDD" id="cd00086">
    <property type="entry name" value="homeodomain"/>
    <property type="match status" value="1"/>
</dbReference>
<dbReference type="GO" id="GO:0003677">
    <property type="term" value="F:DNA binding"/>
    <property type="evidence" value="ECO:0007669"/>
    <property type="project" value="UniProtKB-UniRule"/>
</dbReference>
<dbReference type="InterPro" id="IPR008422">
    <property type="entry name" value="KN_HD"/>
</dbReference>
<evidence type="ECO:0000256" key="4">
    <source>
        <dbReference type="PROSITE-ProRule" id="PRU00108"/>
    </source>
</evidence>
<keyword evidence="8" id="KW-1185">Reference proteome</keyword>
<dbReference type="OrthoDB" id="10056939at2759"/>
<keyword evidence="1 4" id="KW-0238">DNA-binding</keyword>
<dbReference type="InterPro" id="IPR050224">
    <property type="entry name" value="TALE_homeobox"/>
</dbReference>
<comment type="subcellular location">
    <subcellularLocation>
        <location evidence="4">Nucleus</location>
    </subcellularLocation>
</comment>
<dbReference type="SUPFAM" id="SSF46689">
    <property type="entry name" value="Homeodomain-like"/>
    <property type="match status" value="1"/>
</dbReference>
<evidence type="ECO:0000313" key="8">
    <source>
        <dbReference type="Proteomes" id="UP000745764"/>
    </source>
</evidence>
<dbReference type="Gene3D" id="1.10.10.60">
    <property type="entry name" value="Homeodomain-like"/>
    <property type="match status" value="1"/>
</dbReference>
<reference evidence="7" key="1">
    <citation type="submission" date="2020-06" db="EMBL/GenBank/DDBJ databases">
        <authorList>
            <person name="Onetto C."/>
        </authorList>
    </citation>
    <scope>NUCLEOTIDE SEQUENCE</scope>
</reference>
<feature type="DNA-binding region" description="Homeobox" evidence="4">
    <location>
        <begin position="271"/>
        <end position="333"/>
    </location>
</feature>
<feature type="region of interest" description="Disordered" evidence="5">
    <location>
        <begin position="125"/>
        <end position="219"/>
    </location>
</feature>
<gene>
    <name evidence="7" type="ORF">AWRI4620_LOCUS7132</name>
</gene>
<name>A0A9N8KN44_9PEZI</name>
<dbReference type="PANTHER" id="PTHR11850">
    <property type="entry name" value="HOMEOBOX PROTEIN TRANSCRIPTION FACTORS"/>
    <property type="match status" value="1"/>
</dbReference>
<dbReference type="EMBL" id="CAINUL010000015">
    <property type="protein sequence ID" value="CAD0112877.1"/>
    <property type="molecule type" value="Genomic_DNA"/>
</dbReference>
<proteinExistence type="predicted"/>
<feature type="compositionally biased region" description="Polar residues" evidence="5">
    <location>
        <begin position="44"/>
        <end position="53"/>
    </location>
</feature>
<evidence type="ECO:0000256" key="2">
    <source>
        <dbReference type="ARBA" id="ARBA00023155"/>
    </source>
</evidence>
<feature type="compositionally biased region" description="Polar residues" evidence="5">
    <location>
        <begin position="178"/>
        <end position="191"/>
    </location>
</feature>
<dbReference type="AlphaFoldDB" id="A0A9N8KN44"/>
<keyword evidence="2 4" id="KW-0371">Homeobox</keyword>
<dbReference type="PROSITE" id="PS50071">
    <property type="entry name" value="HOMEOBOX_2"/>
    <property type="match status" value="1"/>
</dbReference>
<dbReference type="Proteomes" id="UP000745764">
    <property type="component" value="Unassembled WGS sequence"/>
</dbReference>
<evidence type="ECO:0000256" key="5">
    <source>
        <dbReference type="SAM" id="MobiDB-lite"/>
    </source>
</evidence>
<evidence type="ECO:0000256" key="1">
    <source>
        <dbReference type="ARBA" id="ARBA00023125"/>
    </source>
</evidence>
<dbReference type="SMART" id="SM00389">
    <property type="entry name" value="HOX"/>
    <property type="match status" value="1"/>
</dbReference>
<evidence type="ECO:0000256" key="3">
    <source>
        <dbReference type="ARBA" id="ARBA00023242"/>
    </source>
</evidence>
<protein>
    <recommendedName>
        <fullName evidence="6">Homeobox domain-containing protein</fullName>
    </recommendedName>
</protein>
<keyword evidence="3 4" id="KW-0539">Nucleus</keyword>
<evidence type="ECO:0000259" key="6">
    <source>
        <dbReference type="PROSITE" id="PS50071"/>
    </source>
</evidence>
<accession>A0A9N8KN44</accession>
<feature type="compositionally biased region" description="Basic and acidic residues" evidence="5">
    <location>
        <begin position="142"/>
        <end position="153"/>
    </location>
</feature>
<dbReference type="GO" id="GO:0006355">
    <property type="term" value="P:regulation of DNA-templated transcription"/>
    <property type="evidence" value="ECO:0007669"/>
    <property type="project" value="InterPro"/>
</dbReference>
<dbReference type="GO" id="GO:0005634">
    <property type="term" value="C:nucleus"/>
    <property type="evidence" value="ECO:0007669"/>
    <property type="project" value="UniProtKB-SubCell"/>
</dbReference>
<dbReference type="Pfam" id="PF05920">
    <property type="entry name" value="Homeobox_KN"/>
    <property type="match status" value="1"/>
</dbReference>
<comment type="caution">
    <text evidence="7">The sequence shown here is derived from an EMBL/GenBank/DDBJ whole genome shotgun (WGS) entry which is preliminary data.</text>
</comment>
<sequence length="349" mass="40099">MDGITFIDRSRHSFGMYHDSIRRDAPVHHASYSSTSHSTRTHSPPYNSGENSKPSLPSLRSPLPREPIYDHQPTYKPAALYPNKRTRTDSGWDARTPERTFSDSASTSLPYMPARHEEIRPRSQFDLPTHSSRSPVIHSHHASPDLRGQRADLPRTYPSPALPRSDVHATSDPMLTARNRSSMYSNASSVSQDEDVRRHSGYGEYQPQPARERYAVEPPRQPYMSVAASSIHREEYTSGARLDVPQAYGNAPYPYSHAFFVPSHYEYQNGKSRKRSNLPKQSTEIMKRWFDENMHNPYPSEEQKRHFAAVAGINLTQVSNWFINHRRRCPELREKRDKSRAGSRDDDLQ</sequence>